<name>A0A5C5XD24_9PLAN</name>
<sequence precursor="true">MSMKIMFVAVLICGFASVGVTAPIETPAEVQLTGDWTVSVTVPGSHPVAAEVEIPGPDIVTVAHEKYDRLPDFDAKTSAGWRRGVRLKGVVAAECTVEALLDPESLVIRDGLEPEAKTFKKGIDYEADLVSGTVGRLPEGEIAPDQPVYIDYQYAKQRLDSVVLSDDGRIVHKMGTPHASMPEPPALEPGEIRLANIYISGRLNALTNDHLYPILETVYPEPQANSTSIAEILLPKTLEKLESGESLTILAWGDSVTTFNRYQTMFVERLKARYPNAKIELVTEAWGGRNTGSYLSEPPGSEHNYQEKVLNKKPDLIVSEFVNDGGLSEAQVEERYGKILADFREIGAEWIILTPHYVRPGWMGLSSQRNIDDDPRAYVKGVRDLAKKNQIAVAEGSLRYGRLWRQGIPYITLMDNNINHPNMYGHKLFADSLMALFPKSE</sequence>
<dbReference type="Pfam" id="PF16075">
    <property type="entry name" value="DUF4815"/>
    <property type="match status" value="1"/>
</dbReference>
<dbReference type="InterPro" id="IPR036514">
    <property type="entry name" value="SGNH_hydro_sf"/>
</dbReference>
<feature type="domain" description="SGNH hydrolase-type esterase" evidence="2">
    <location>
        <begin position="244"/>
        <end position="428"/>
    </location>
</feature>
<dbReference type="Pfam" id="PF13472">
    <property type="entry name" value="Lipase_GDSL_2"/>
    <property type="match status" value="1"/>
</dbReference>
<feature type="signal peptide" evidence="1">
    <location>
        <begin position="1"/>
        <end position="22"/>
    </location>
</feature>
<evidence type="ECO:0000313" key="5">
    <source>
        <dbReference type="Proteomes" id="UP000316095"/>
    </source>
</evidence>
<dbReference type="GO" id="GO:0016788">
    <property type="term" value="F:hydrolase activity, acting on ester bonds"/>
    <property type="evidence" value="ECO:0007669"/>
    <property type="project" value="UniProtKB-ARBA"/>
</dbReference>
<feature type="chain" id="PRO_5022857136" evidence="1">
    <location>
        <begin position="23"/>
        <end position="441"/>
    </location>
</feature>
<dbReference type="Proteomes" id="UP000316095">
    <property type="component" value="Unassembled WGS sequence"/>
</dbReference>
<gene>
    <name evidence="4" type="ORF">Pan54_12330</name>
</gene>
<evidence type="ECO:0000259" key="3">
    <source>
        <dbReference type="Pfam" id="PF16075"/>
    </source>
</evidence>
<proteinExistence type="predicted"/>
<evidence type="ECO:0000259" key="2">
    <source>
        <dbReference type="Pfam" id="PF13472"/>
    </source>
</evidence>
<dbReference type="InterPro" id="IPR032096">
    <property type="entry name" value="DUF4815"/>
</dbReference>
<comment type="caution">
    <text evidence="4">The sequence shown here is derived from an EMBL/GenBank/DDBJ whole genome shotgun (WGS) entry which is preliminary data.</text>
</comment>
<dbReference type="EMBL" id="SJPG01000001">
    <property type="protein sequence ID" value="TWT60519.1"/>
    <property type="molecule type" value="Genomic_DNA"/>
</dbReference>
<protein>
    <submittedName>
        <fullName evidence="4">Uncharacterized protein</fullName>
    </submittedName>
</protein>
<dbReference type="Gene3D" id="3.40.50.1110">
    <property type="entry name" value="SGNH hydrolase"/>
    <property type="match status" value="1"/>
</dbReference>
<evidence type="ECO:0000256" key="1">
    <source>
        <dbReference type="SAM" id="SignalP"/>
    </source>
</evidence>
<keyword evidence="1" id="KW-0732">Signal</keyword>
<reference evidence="4 5" key="1">
    <citation type="submission" date="2019-02" db="EMBL/GenBank/DDBJ databases">
        <title>Deep-cultivation of Planctomycetes and their phenomic and genomic characterization uncovers novel biology.</title>
        <authorList>
            <person name="Wiegand S."/>
            <person name="Jogler M."/>
            <person name="Boedeker C."/>
            <person name="Pinto D."/>
            <person name="Vollmers J."/>
            <person name="Rivas-Marin E."/>
            <person name="Kohn T."/>
            <person name="Peeters S.H."/>
            <person name="Heuer A."/>
            <person name="Rast P."/>
            <person name="Oberbeckmann S."/>
            <person name="Bunk B."/>
            <person name="Jeske O."/>
            <person name="Meyerdierks A."/>
            <person name="Storesund J.E."/>
            <person name="Kallscheuer N."/>
            <person name="Luecker S."/>
            <person name="Lage O.M."/>
            <person name="Pohl T."/>
            <person name="Merkel B.J."/>
            <person name="Hornburger P."/>
            <person name="Mueller R.-W."/>
            <person name="Bruemmer F."/>
            <person name="Labrenz M."/>
            <person name="Spormann A.M."/>
            <person name="Op Den Camp H."/>
            <person name="Overmann J."/>
            <person name="Amann R."/>
            <person name="Jetten M.S.M."/>
            <person name="Mascher T."/>
            <person name="Medema M.H."/>
            <person name="Devos D.P."/>
            <person name="Kaster A.-K."/>
            <person name="Ovreas L."/>
            <person name="Rohde M."/>
            <person name="Galperin M.Y."/>
            <person name="Jogler C."/>
        </authorList>
    </citation>
    <scope>NUCLEOTIDE SEQUENCE [LARGE SCALE GENOMIC DNA]</scope>
    <source>
        <strain evidence="4 5">Pan54</strain>
    </source>
</reference>
<organism evidence="4 5">
    <name type="scientific">Rubinisphaera italica</name>
    <dbReference type="NCBI Taxonomy" id="2527969"/>
    <lineage>
        <taxon>Bacteria</taxon>
        <taxon>Pseudomonadati</taxon>
        <taxon>Planctomycetota</taxon>
        <taxon>Planctomycetia</taxon>
        <taxon>Planctomycetales</taxon>
        <taxon>Planctomycetaceae</taxon>
        <taxon>Rubinisphaera</taxon>
    </lineage>
</organism>
<evidence type="ECO:0000313" key="4">
    <source>
        <dbReference type="EMBL" id="TWT60519.1"/>
    </source>
</evidence>
<accession>A0A5C5XD24</accession>
<dbReference type="CDD" id="cd00229">
    <property type="entry name" value="SGNH_hydrolase"/>
    <property type="match status" value="1"/>
</dbReference>
<keyword evidence="5" id="KW-1185">Reference proteome</keyword>
<feature type="domain" description="DUF4815" evidence="3">
    <location>
        <begin position="143"/>
        <end position="205"/>
    </location>
</feature>
<dbReference type="InterPro" id="IPR013830">
    <property type="entry name" value="SGNH_hydro"/>
</dbReference>
<dbReference type="SUPFAM" id="SSF52266">
    <property type="entry name" value="SGNH hydrolase"/>
    <property type="match status" value="1"/>
</dbReference>
<dbReference type="RefSeq" id="WP_165441606.1">
    <property type="nucleotide sequence ID" value="NZ_SJPG01000001.1"/>
</dbReference>
<dbReference type="AlphaFoldDB" id="A0A5C5XD24"/>